<keyword evidence="9 12" id="KW-0521">NADP</keyword>
<dbReference type="PIRSF" id="PIRSF006769">
    <property type="entry name" value="RibD"/>
    <property type="match status" value="1"/>
</dbReference>
<feature type="binding site" evidence="14">
    <location>
        <position position="175"/>
    </location>
    <ligand>
        <name>NADP(+)</name>
        <dbReference type="ChEBI" id="CHEBI:58349"/>
    </ligand>
</feature>
<reference evidence="17" key="1">
    <citation type="journal article" date="2014" name="Int. J. Syst. Evol. Microbiol.">
        <title>Complete genome sequence of Corynebacterium casei LMG S-19264T (=DSM 44701T), isolated from a smear-ripened cheese.</title>
        <authorList>
            <consortium name="US DOE Joint Genome Institute (JGI-PGF)"/>
            <person name="Walter F."/>
            <person name="Albersmeier A."/>
            <person name="Kalinowski J."/>
            <person name="Ruckert C."/>
        </authorList>
    </citation>
    <scope>NUCLEOTIDE SEQUENCE</scope>
    <source>
        <strain evidence="17">VKM B-2347</strain>
    </source>
</reference>
<keyword evidence="12" id="KW-0378">Hydrolase</keyword>
<evidence type="ECO:0000313" key="18">
    <source>
        <dbReference type="Proteomes" id="UP001143372"/>
    </source>
</evidence>
<comment type="function">
    <text evidence="1 12">Converts 2,5-diamino-6-(ribosylamino)-4(3h)-pyrimidinone 5'-phosphate into 5-amino-6-(ribosylamino)-2,4(1h,3h)-pyrimidinedione 5'-phosphate.</text>
</comment>
<dbReference type="PROSITE" id="PS51747">
    <property type="entry name" value="CYT_DCMP_DEAMINASES_2"/>
    <property type="match status" value="1"/>
</dbReference>
<evidence type="ECO:0000256" key="13">
    <source>
        <dbReference type="PIRSR" id="PIRSR006769-1"/>
    </source>
</evidence>
<feature type="binding site" evidence="14">
    <location>
        <position position="318"/>
    </location>
    <ligand>
        <name>substrate</name>
    </ligand>
</feature>
<dbReference type="Gene3D" id="3.40.430.10">
    <property type="entry name" value="Dihydrofolate Reductase, subunit A"/>
    <property type="match status" value="1"/>
</dbReference>
<dbReference type="EC" id="3.5.4.26" evidence="12"/>
<keyword evidence="10 12" id="KW-0560">Oxidoreductase</keyword>
<dbReference type="AlphaFoldDB" id="A0A9W6IYM5"/>
<feature type="binding site" evidence="14">
    <location>
        <position position="217"/>
    </location>
    <ligand>
        <name>NADP(+)</name>
        <dbReference type="ChEBI" id="CHEBI:58349"/>
    </ligand>
</feature>
<evidence type="ECO:0000256" key="7">
    <source>
        <dbReference type="ARBA" id="ARBA00022723"/>
    </source>
</evidence>
<evidence type="ECO:0000256" key="12">
    <source>
        <dbReference type="PIRNR" id="PIRNR006769"/>
    </source>
</evidence>
<dbReference type="PROSITE" id="PS00903">
    <property type="entry name" value="CYT_DCMP_DEAMINASES_1"/>
    <property type="match status" value="1"/>
</dbReference>
<gene>
    <name evidence="17" type="primary">ribD</name>
    <name evidence="17" type="ORF">GCM10008179_10800</name>
</gene>
<feature type="binding site" evidence="14">
    <location>
        <position position="228"/>
    </location>
    <ligand>
        <name>substrate</name>
    </ligand>
</feature>
<dbReference type="InterPro" id="IPR016193">
    <property type="entry name" value="Cytidine_deaminase-like"/>
</dbReference>
<dbReference type="Proteomes" id="UP001143372">
    <property type="component" value="Unassembled WGS sequence"/>
</dbReference>
<dbReference type="PANTHER" id="PTHR38011">
    <property type="entry name" value="DIHYDROFOLATE REDUCTASE FAMILY PROTEIN (AFU_ORTHOLOGUE AFUA_8G06820)"/>
    <property type="match status" value="1"/>
</dbReference>
<comment type="pathway">
    <text evidence="3 12">Cofactor biosynthesis; riboflavin biosynthesis; 5-amino-6-(D-ribitylamino)uracil from GTP: step 3/4.</text>
</comment>
<comment type="caution">
    <text evidence="17">The sequence shown here is derived from an EMBL/GenBank/DDBJ whole genome shotgun (WGS) entry which is preliminary data.</text>
</comment>
<dbReference type="RefSeq" id="WP_271167699.1">
    <property type="nucleotide sequence ID" value="NZ_BSFI01000006.1"/>
</dbReference>
<evidence type="ECO:0000256" key="3">
    <source>
        <dbReference type="ARBA" id="ARBA00004910"/>
    </source>
</evidence>
<evidence type="ECO:0000256" key="8">
    <source>
        <dbReference type="ARBA" id="ARBA00022833"/>
    </source>
</evidence>
<keyword evidence="18" id="KW-1185">Reference proteome</keyword>
<feature type="binding site" evidence="14">
    <location>
        <position position="225"/>
    </location>
    <ligand>
        <name>substrate</name>
    </ligand>
</feature>
<evidence type="ECO:0000256" key="1">
    <source>
        <dbReference type="ARBA" id="ARBA00002151"/>
    </source>
</evidence>
<keyword evidence="6 12" id="KW-0686">Riboflavin biosynthesis</keyword>
<dbReference type="InterPro" id="IPR002125">
    <property type="entry name" value="CMP_dCMP_dom"/>
</dbReference>
<comment type="similarity">
    <text evidence="5 12">In the C-terminal section; belongs to the HTP reductase family.</text>
</comment>
<comment type="cofactor">
    <cofactor evidence="12 15">
        <name>Zn(2+)</name>
        <dbReference type="ChEBI" id="CHEBI:29105"/>
    </cofactor>
    <text evidence="12 15">Binds 1 zinc ion.</text>
</comment>
<evidence type="ECO:0000256" key="11">
    <source>
        <dbReference type="ARBA" id="ARBA00023268"/>
    </source>
</evidence>
<dbReference type="CDD" id="cd01284">
    <property type="entry name" value="Riboflavin_deaminase-reductase"/>
    <property type="match status" value="1"/>
</dbReference>
<dbReference type="Pfam" id="PF00383">
    <property type="entry name" value="dCMP_cyt_deam_1"/>
    <property type="match status" value="1"/>
</dbReference>
<dbReference type="PANTHER" id="PTHR38011:SF7">
    <property type="entry name" value="2,5-DIAMINO-6-RIBOSYLAMINO-4(3H)-PYRIMIDINONE 5'-PHOSPHATE REDUCTASE"/>
    <property type="match status" value="1"/>
</dbReference>
<dbReference type="GO" id="GO:0008270">
    <property type="term" value="F:zinc ion binding"/>
    <property type="evidence" value="ECO:0007669"/>
    <property type="project" value="InterPro"/>
</dbReference>
<dbReference type="GO" id="GO:0009231">
    <property type="term" value="P:riboflavin biosynthetic process"/>
    <property type="evidence" value="ECO:0007669"/>
    <property type="project" value="UniProtKB-KW"/>
</dbReference>
<feature type="binding site" evidence="15">
    <location>
        <position position="96"/>
    </location>
    <ligand>
        <name>Zn(2+)</name>
        <dbReference type="ChEBI" id="CHEBI:29105"/>
        <note>catalytic</note>
    </ligand>
</feature>
<evidence type="ECO:0000256" key="10">
    <source>
        <dbReference type="ARBA" id="ARBA00023002"/>
    </source>
</evidence>
<feature type="domain" description="CMP/dCMP-type deaminase" evidence="16">
    <location>
        <begin position="18"/>
        <end position="144"/>
    </location>
</feature>
<protein>
    <recommendedName>
        <fullName evidence="12">Riboflavin biosynthesis protein RibD</fullName>
    </recommendedName>
    <domain>
        <recommendedName>
            <fullName evidence="12">Diaminohydroxyphosphoribosylaminopyrimidine deaminase</fullName>
            <shortName evidence="12">DRAP deaminase</shortName>
            <ecNumber evidence="12">3.5.4.26</ecNumber>
        </recommendedName>
        <alternativeName>
            <fullName evidence="12">Riboflavin-specific deaminase</fullName>
        </alternativeName>
    </domain>
    <domain>
        <recommendedName>
            <fullName evidence="12">5-amino-6-(5-phosphoribosylamino)uracil reductase</fullName>
            <ecNumber evidence="12">1.1.1.193</ecNumber>
        </recommendedName>
        <alternativeName>
            <fullName evidence="12">HTP reductase</fullName>
        </alternativeName>
    </domain>
</protein>
<evidence type="ECO:0000256" key="9">
    <source>
        <dbReference type="ARBA" id="ARBA00022857"/>
    </source>
</evidence>
<reference evidence="17" key="2">
    <citation type="submission" date="2023-01" db="EMBL/GenBank/DDBJ databases">
        <authorList>
            <person name="Sun Q."/>
            <person name="Evtushenko L."/>
        </authorList>
    </citation>
    <scope>NUCLEOTIDE SEQUENCE</scope>
    <source>
        <strain evidence="17">VKM B-2347</strain>
    </source>
</reference>
<dbReference type="EMBL" id="BSFI01000006">
    <property type="protein sequence ID" value="GLK67442.1"/>
    <property type="molecule type" value="Genomic_DNA"/>
</dbReference>
<keyword evidence="7 12" id="KW-0479">Metal-binding</keyword>
<evidence type="ECO:0000313" key="17">
    <source>
        <dbReference type="EMBL" id="GLK67442.1"/>
    </source>
</evidence>
<dbReference type="Gene3D" id="3.40.140.10">
    <property type="entry name" value="Cytidine Deaminase, domain 2"/>
    <property type="match status" value="1"/>
</dbReference>
<evidence type="ECO:0000256" key="15">
    <source>
        <dbReference type="PIRSR" id="PIRSR006769-3"/>
    </source>
</evidence>
<comment type="catalytic activity">
    <reaction evidence="12">
        <text>2,5-diamino-6-hydroxy-4-(5-phosphoribosylamino)-pyrimidine + H2O + H(+) = 5-amino-6-(5-phospho-D-ribosylamino)uracil + NH4(+)</text>
        <dbReference type="Rhea" id="RHEA:21868"/>
        <dbReference type="ChEBI" id="CHEBI:15377"/>
        <dbReference type="ChEBI" id="CHEBI:15378"/>
        <dbReference type="ChEBI" id="CHEBI:28938"/>
        <dbReference type="ChEBI" id="CHEBI:58453"/>
        <dbReference type="ChEBI" id="CHEBI:58614"/>
        <dbReference type="EC" id="3.5.4.26"/>
    </reaction>
</comment>
<feature type="binding site" evidence="14">
    <location>
        <begin position="320"/>
        <end position="326"/>
    </location>
    <ligand>
        <name>NADP(+)</name>
        <dbReference type="ChEBI" id="CHEBI:58349"/>
    </ligand>
</feature>
<organism evidence="17 18">
    <name type="scientific">Hansschlegelia plantiphila</name>
    <dbReference type="NCBI Taxonomy" id="374655"/>
    <lineage>
        <taxon>Bacteria</taxon>
        <taxon>Pseudomonadati</taxon>
        <taxon>Pseudomonadota</taxon>
        <taxon>Alphaproteobacteria</taxon>
        <taxon>Hyphomicrobiales</taxon>
        <taxon>Methylopilaceae</taxon>
        <taxon>Hansschlegelia</taxon>
    </lineage>
</organism>
<proteinExistence type="inferred from homology"/>
<dbReference type="InterPro" id="IPR004794">
    <property type="entry name" value="Eubact_RibD"/>
</dbReference>
<evidence type="ECO:0000256" key="4">
    <source>
        <dbReference type="ARBA" id="ARBA00005259"/>
    </source>
</evidence>
<comment type="pathway">
    <text evidence="2 12">Cofactor biosynthesis; riboflavin biosynthesis; 5-amino-6-(D-ribitylamino)uracil from GTP: step 2/4.</text>
</comment>
<keyword evidence="11" id="KW-0511">Multifunctional enzyme</keyword>
<evidence type="ECO:0000259" key="16">
    <source>
        <dbReference type="PROSITE" id="PS51747"/>
    </source>
</evidence>
<dbReference type="NCBIfam" id="TIGR00326">
    <property type="entry name" value="eubact_ribD"/>
    <property type="match status" value="1"/>
</dbReference>
<evidence type="ECO:0000256" key="14">
    <source>
        <dbReference type="PIRSR" id="PIRSR006769-2"/>
    </source>
</evidence>
<dbReference type="InterPro" id="IPR016192">
    <property type="entry name" value="APOBEC/CMP_deaminase_Zn-bd"/>
</dbReference>
<dbReference type="GO" id="GO:0008835">
    <property type="term" value="F:diaminohydroxyphosphoribosylaminopyrimidine deaminase activity"/>
    <property type="evidence" value="ECO:0007669"/>
    <property type="project" value="UniProtKB-EC"/>
</dbReference>
<dbReference type="SUPFAM" id="SSF53927">
    <property type="entry name" value="Cytidine deaminase-like"/>
    <property type="match status" value="1"/>
</dbReference>
<dbReference type="GO" id="GO:0008703">
    <property type="term" value="F:5-amino-6-(5-phosphoribosylamino)uracil reductase activity"/>
    <property type="evidence" value="ECO:0007669"/>
    <property type="project" value="UniProtKB-EC"/>
</dbReference>
<name>A0A9W6IYM5_9HYPH</name>
<feature type="binding site" evidence="15">
    <location>
        <position position="71"/>
    </location>
    <ligand>
        <name>Zn(2+)</name>
        <dbReference type="ChEBI" id="CHEBI:29105"/>
        <note>catalytic</note>
    </ligand>
</feature>
<feature type="active site" description="Proton donor" evidence="13">
    <location>
        <position position="73"/>
    </location>
</feature>
<evidence type="ECO:0000256" key="2">
    <source>
        <dbReference type="ARBA" id="ARBA00004882"/>
    </source>
</evidence>
<feature type="binding site" evidence="15">
    <location>
        <position position="105"/>
    </location>
    <ligand>
        <name>Zn(2+)</name>
        <dbReference type="ChEBI" id="CHEBI:29105"/>
        <note>catalytic</note>
    </ligand>
</feature>
<evidence type="ECO:0000256" key="6">
    <source>
        <dbReference type="ARBA" id="ARBA00022619"/>
    </source>
</evidence>
<dbReference type="InterPro" id="IPR024072">
    <property type="entry name" value="DHFR-like_dom_sf"/>
</dbReference>
<evidence type="ECO:0000256" key="5">
    <source>
        <dbReference type="ARBA" id="ARBA00007417"/>
    </source>
</evidence>
<dbReference type="InterPro" id="IPR050765">
    <property type="entry name" value="Riboflavin_Biosynth_HTPR"/>
</dbReference>
<comment type="catalytic activity">
    <reaction evidence="12">
        <text>5-amino-6-(5-phospho-D-ribitylamino)uracil + NADP(+) = 5-amino-6-(5-phospho-D-ribosylamino)uracil + NADPH + H(+)</text>
        <dbReference type="Rhea" id="RHEA:17845"/>
        <dbReference type="ChEBI" id="CHEBI:15378"/>
        <dbReference type="ChEBI" id="CHEBI:57783"/>
        <dbReference type="ChEBI" id="CHEBI:58349"/>
        <dbReference type="ChEBI" id="CHEBI:58421"/>
        <dbReference type="ChEBI" id="CHEBI:58453"/>
        <dbReference type="EC" id="1.1.1.193"/>
    </reaction>
</comment>
<dbReference type="InterPro" id="IPR002734">
    <property type="entry name" value="RibDG_C"/>
</dbReference>
<dbReference type="SUPFAM" id="SSF53597">
    <property type="entry name" value="Dihydrofolate reductase-like"/>
    <property type="match status" value="1"/>
</dbReference>
<dbReference type="EC" id="1.1.1.193" evidence="12"/>
<dbReference type="Pfam" id="PF01872">
    <property type="entry name" value="RibD_C"/>
    <property type="match status" value="1"/>
</dbReference>
<comment type="similarity">
    <text evidence="4 12">In the N-terminal section; belongs to the cytidine and deoxycytidylate deaminase family.</text>
</comment>
<feature type="binding site" evidence="14">
    <location>
        <position position="205"/>
    </location>
    <ligand>
        <name>substrate</name>
    </ligand>
</feature>
<accession>A0A9W6IYM5</accession>
<feature type="binding site" evidence="14">
    <location>
        <position position="221"/>
    </location>
    <ligand>
        <name>NADP(+)</name>
        <dbReference type="ChEBI" id="CHEBI:58349"/>
    </ligand>
</feature>
<keyword evidence="8 12" id="KW-0862">Zinc</keyword>
<sequence length="386" mass="39735">MDAGSTASLGRFSFSAQNEDDRWMAVALALARRGLGRTAPNPAVGAVIVAPGPDGGRVVGRGWTAPGGRPHAETAALIRAGDAARGATLYVTLEPCSHYGRTPPCADAVARAGVARVVVAVADPDPRVNGQGLARLREAGVTVDLLPESAEARRLNAGHVSRVTRGRPRVALKLAVSADGKVAPPGGGPAAIGGERSRARVHLMRAEADAIMIGVGTALADDPALTCRLPGMADRSPIRVLLDASLRAPVESRLVATAGEIPTWIFCAVGADERRERALRESGAEVLRIATGDDGGGVSLPEALKLLALRGVTRLMVEGGPTLASALLDADLVDEATIIGGPGTLGADAIDALAGRPLAALTESPRFAPFLREQVGDDIWTSYERS</sequence>